<feature type="transmembrane region" description="Helical" evidence="5">
    <location>
        <begin position="329"/>
        <end position="350"/>
    </location>
</feature>
<dbReference type="PANTHER" id="PTHR23501">
    <property type="entry name" value="MAJOR FACILITATOR SUPERFAMILY"/>
    <property type="match status" value="1"/>
</dbReference>
<reference evidence="7 8" key="1">
    <citation type="journal article" date="2023" name="bioRxiv">
        <title>High-quality genome assemblies of four members of thePodospora anserinaspecies complex.</title>
        <authorList>
            <person name="Ament-Velasquez S.L."/>
            <person name="Vogan A.A."/>
            <person name="Wallerman O."/>
            <person name="Hartmann F."/>
            <person name="Gautier V."/>
            <person name="Silar P."/>
            <person name="Giraud T."/>
            <person name="Johannesson H."/>
        </authorList>
    </citation>
    <scope>NUCLEOTIDE SEQUENCE [LARGE SCALE GENOMIC DNA]</scope>
    <source>
        <strain evidence="7 8">CBS 415.72m</strain>
    </source>
</reference>
<feature type="transmembrane region" description="Helical" evidence="5">
    <location>
        <begin position="465"/>
        <end position="484"/>
    </location>
</feature>
<feature type="transmembrane region" description="Helical" evidence="5">
    <location>
        <begin position="436"/>
        <end position="458"/>
    </location>
</feature>
<dbReference type="InterPro" id="IPR020846">
    <property type="entry name" value="MFS_dom"/>
</dbReference>
<feature type="transmembrane region" description="Helical" evidence="5">
    <location>
        <begin position="215"/>
        <end position="233"/>
    </location>
</feature>
<dbReference type="PANTHER" id="PTHR23501:SF3">
    <property type="entry name" value="MAJOR FACILITATOR SUPERFAMILY (MFS) PROFILE DOMAIN-CONTAINING PROTEIN"/>
    <property type="match status" value="1"/>
</dbReference>
<feature type="transmembrane region" description="Helical" evidence="5">
    <location>
        <begin position="398"/>
        <end position="416"/>
    </location>
</feature>
<evidence type="ECO:0000256" key="2">
    <source>
        <dbReference type="ARBA" id="ARBA00022692"/>
    </source>
</evidence>
<comment type="subcellular location">
    <subcellularLocation>
        <location evidence="1">Membrane</location>
        <topology evidence="1">Multi-pass membrane protein</topology>
    </subcellularLocation>
</comment>
<keyword evidence="4 5" id="KW-0472">Membrane</keyword>
<accession>A0ABR0GBB4</accession>
<feature type="transmembrane region" description="Helical" evidence="5">
    <location>
        <begin position="142"/>
        <end position="166"/>
    </location>
</feature>
<feature type="transmembrane region" description="Helical" evidence="5">
    <location>
        <begin position="604"/>
        <end position="623"/>
    </location>
</feature>
<feature type="transmembrane region" description="Helical" evidence="5">
    <location>
        <begin position="118"/>
        <end position="136"/>
    </location>
</feature>
<evidence type="ECO:0000313" key="8">
    <source>
        <dbReference type="Proteomes" id="UP001323405"/>
    </source>
</evidence>
<dbReference type="Proteomes" id="UP001323405">
    <property type="component" value="Unassembled WGS sequence"/>
</dbReference>
<dbReference type="RefSeq" id="XP_062741889.1">
    <property type="nucleotide sequence ID" value="XM_062890772.1"/>
</dbReference>
<feature type="transmembrane region" description="Helical" evidence="5">
    <location>
        <begin position="245"/>
        <end position="268"/>
    </location>
</feature>
<evidence type="ECO:0000256" key="4">
    <source>
        <dbReference type="ARBA" id="ARBA00023136"/>
    </source>
</evidence>
<dbReference type="PROSITE" id="PS50850">
    <property type="entry name" value="MFS"/>
    <property type="match status" value="1"/>
</dbReference>
<name>A0ABR0GBB4_9PEZI</name>
<feature type="transmembrane region" description="Helical" evidence="5">
    <location>
        <begin position="274"/>
        <end position="295"/>
    </location>
</feature>
<feature type="transmembrane region" description="Helical" evidence="5">
    <location>
        <begin position="490"/>
        <end position="511"/>
    </location>
</feature>
<evidence type="ECO:0000256" key="1">
    <source>
        <dbReference type="ARBA" id="ARBA00004141"/>
    </source>
</evidence>
<dbReference type="SUPFAM" id="SSF103473">
    <property type="entry name" value="MFS general substrate transporter"/>
    <property type="match status" value="1"/>
</dbReference>
<feature type="transmembrane region" description="Helical" evidence="5">
    <location>
        <begin position="356"/>
        <end position="378"/>
    </location>
</feature>
<keyword evidence="3 5" id="KW-1133">Transmembrane helix</keyword>
<dbReference type="Gene3D" id="1.20.1250.20">
    <property type="entry name" value="MFS general substrate transporter like domains"/>
    <property type="match status" value="2"/>
</dbReference>
<comment type="caution">
    <text evidence="7">The sequence shown here is derived from an EMBL/GenBank/DDBJ whole genome shotgun (WGS) entry which is preliminary data.</text>
</comment>
<dbReference type="GeneID" id="87910679"/>
<protein>
    <submittedName>
        <fullName evidence="7">MFS siderochrome iron transporter 1</fullName>
    </submittedName>
</protein>
<dbReference type="EMBL" id="JAFFHA010000007">
    <property type="protein sequence ID" value="KAK4652914.1"/>
    <property type="molecule type" value="Genomic_DNA"/>
</dbReference>
<dbReference type="Pfam" id="PF07690">
    <property type="entry name" value="MFS_1"/>
    <property type="match status" value="1"/>
</dbReference>
<dbReference type="InterPro" id="IPR036259">
    <property type="entry name" value="MFS_trans_sf"/>
</dbReference>
<dbReference type="InterPro" id="IPR011701">
    <property type="entry name" value="MFS"/>
</dbReference>
<keyword evidence="8" id="KW-1185">Reference proteome</keyword>
<evidence type="ECO:0000256" key="3">
    <source>
        <dbReference type="ARBA" id="ARBA00022989"/>
    </source>
</evidence>
<evidence type="ECO:0000313" key="7">
    <source>
        <dbReference type="EMBL" id="KAK4652914.1"/>
    </source>
</evidence>
<evidence type="ECO:0000259" key="6">
    <source>
        <dbReference type="PROSITE" id="PS50850"/>
    </source>
</evidence>
<evidence type="ECO:0000256" key="5">
    <source>
        <dbReference type="SAM" id="Phobius"/>
    </source>
</evidence>
<sequence>MYSHPDAFHLIRLKGRVALLPGPFFWFLPSHPFSPILLFLPQADNMRDALSRLRPHSNVPVVEPEVDEKAASDKEANVVNTEGVKESVADDSDAISLDAQRGVQDIEALTKVWTKQDIILAYVTIWIIYFVDAMQQNMTNSLLPYVTSAFSAHSLTPTVSIFAYLISGLSKLPLAKILDIWGRPQGFILMVICLTIGLVLMAACQNVETYAAAQVFYWVGYNGVTYSISIFVADTSSLKNRSLMFAFASSPYIITVWVGGPLADAFLYGPGWRWAFGAFAIITPVMCVPLLALFYKNYKKAKALGVMPERNSGRTWLESLKYYAIEFDVFGLLLIIAGLALFLLPFNIYFYQADGWASATCIAMLVVGFVLCVAFAVYEKWWAPKTFIPYELLTDRTVLGACILAGNLFISFYIWNSFFGSFLQVVSGLDITRASYIQNIYSIGSCFWSLVVGVLIRWTGRFKWLALYFGVPVTILGVALMVVFRQPDSNIGYIAMCQIFIAVSGGTLVICEQMAAMAATTHQYIAVVLAIEAMFANVGGAIGGTVATSIWGTVFPRSLNKFLPEAEKANVSLIFSDLKTQLDYPWGSETRIAIQDSYGDAMRYMIIASAVIQVISIVSVAVWRDIKVKDFKQVKGNVI</sequence>
<feature type="transmembrane region" description="Helical" evidence="5">
    <location>
        <begin position="523"/>
        <end position="551"/>
    </location>
</feature>
<feature type="domain" description="Major facilitator superfamily (MFS) profile" evidence="6">
    <location>
        <begin position="121"/>
        <end position="627"/>
    </location>
</feature>
<gene>
    <name evidence="7" type="primary">MFS2_1</name>
    <name evidence="7" type="ORF">QC762_503540</name>
</gene>
<keyword evidence="2 5" id="KW-0812">Transmembrane</keyword>
<feature type="transmembrane region" description="Helical" evidence="5">
    <location>
        <begin position="20"/>
        <end position="40"/>
    </location>
</feature>
<feature type="transmembrane region" description="Helical" evidence="5">
    <location>
        <begin position="186"/>
        <end position="203"/>
    </location>
</feature>
<proteinExistence type="predicted"/>
<organism evidence="7 8">
    <name type="scientific">Podospora pseudocomata</name>
    <dbReference type="NCBI Taxonomy" id="2093779"/>
    <lineage>
        <taxon>Eukaryota</taxon>
        <taxon>Fungi</taxon>
        <taxon>Dikarya</taxon>
        <taxon>Ascomycota</taxon>
        <taxon>Pezizomycotina</taxon>
        <taxon>Sordariomycetes</taxon>
        <taxon>Sordariomycetidae</taxon>
        <taxon>Sordariales</taxon>
        <taxon>Podosporaceae</taxon>
        <taxon>Podospora</taxon>
    </lineage>
</organism>